<comment type="caution">
    <text evidence="1">The sequence shown here is derived from an EMBL/GenBank/DDBJ whole genome shotgun (WGS) entry which is preliminary data.</text>
</comment>
<organism evidence="1">
    <name type="scientific">marine sediment metagenome</name>
    <dbReference type="NCBI Taxonomy" id="412755"/>
    <lineage>
        <taxon>unclassified sequences</taxon>
        <taxon>metagenomes</taxon>
        <taxon>ecological metagenomes</taxon>
    </lineage>
</organism>
<accession>X0TBB9</accession>
<gene>
    <name evidence="1" type="ORF">S01H1_29479</name>
</gene>
<dbReference type="AlphaFoldDB" id="X0TBB9"/>
<sequence length="51" mass="5522">MLKKGHILATADQHADQLAVFGIGYALEMIRTKATPADRETPVDLVTAETL</sequence>
<evidence type="ECO:0000313" key="1">
    <source>
        <dbReference type="EMBL" id="GAF90494.1"/>
    </source>
</evidence>
<reference evidence="1" key="1">
    <citation type="journal article" date="2014" name="Front. Microbiol.">
        <title>High frequency of phylogenetically diverse reductive dehalogenase-homologous genes in deep subseafloor sedimentary metagenomes.</title>
        <authorList>
            <person name="Kawai M."/>
            <person name="Futagami T."/>
            <person name="Toyoda A."/>
            <person name="Takaki Y."/>
            <person name="Nishi S."/>
            <person name="Hori S."/>
            <person name="Arai W."/>
            <person name="Tsubouchi T."/>
            <person name="Morono Y."/>
            <person name="Uchiyama I."/>
            <person name="Ito T."/>
            <person name="Fujiyama A."/>
            <person name="Inagaki F."/>
            <person name="Takami H."/>
        </authorList>
    </citation>
    <scope>NUCLEOTIDE SEQUENCE</scope>
    <source>
        <strain evidence="1">Expedition CK06-06</strain>
    </source>
</reference>
<dbReference type="InterPro" id="IPR028082">
    <property type="entry name" value="Peripla_BP_I"/>
</dbReference>
<name>X0TBB9_9ZZZZ</name>
<proteinExistence type="predicted"/>
<dbReference type="EMBL" id="BARS01018079">
    <property type="protein sequence ID" value="GAF90494.1"/>
    <property type="molecule type" value="Genomic_DNA"/>
</dbReference>
<protein>
    <submittedName>
        <fullName evidence="1">Uncharacterized protein</fullName>
    </submittedName>
</protein>
<dbReference type="SUPFAM" id="SSF53822">
    <property type="entry name" value="Periplasmic binding protein-like I"/>
    <property type="match status" value="1"/>
</dbReference>